<protein>
    <submittedName>
        <fullName evidence="5">GntR family transcriptional regulator</fullName>
    </submittedName>
</protein>
<dbReference type="AlphaFoldDB" id="A0AAU9E7R9"/>
<evidence type="ECO:0000313" key="5">
    <source>
        <dbReference type="EMBL" id="BEP27777.1"/>
    </source>
</evidence>
<keyword evidence="1" id="KW-0805">Transcription regulation</keyword>
<dbReference type="InterPro" id="IPR036390">
    <property type="entry name" value="WH_DNA-bd_sf"/>
</dbReference>
<evidence type="ECO:0000256" key="2">
    <source>
        <dbReference type="ARBA" id="ARBA00023125"/>
    </source>
</evidence>
<dbReference type="PANTHER" id="PTHR43537:SF5">
    <property type="entry name" value="UXU OPERON TRANSCRIPTIONAL REGULATOR"/>
    <property type="match status" value="1"/>
</dbReference>
<dbReference type="SMART" id="SM00345">
    <property type="entry name" value="HTH_GNTR"/>
    <property type="match status" value="1"/>
</dbReference>
<keyword evidence="2" id="KW-0238">DNA-binding</keyword>
<dbReference type="KEGG" id="hprf:HLPR_01080"/>
<evidence type="ECO:0000259" key="4">
    <source>
        <dbReference type="PROSITE" id="PS50949"/>
    </source>
</evidence>
<dbReference type="SUPFAM" id="SSF48008">
    <property type="entry name" value="GntR ligand-binding domain-like"/>
    <property type="match status" value="1"/>
</dbReference>
<name>A0AAU9E7R9_9FIRM</name>
<dbReference type="GO" id="GO:0003700">
    <property type="term" value="F:DNA-binding transcription factor activity"/>
    <property type="evidence" value="ECO:0007669"/>
    <property type="project" value="InterPro"/>
</dbReference>
<dbReference type="RefSeq" id="WP_338536146.1">
    <property type="nucleotide sequence ID" value="NZ_AP028654.1"/>
</dbReference>
<dbReference type="InterPro" id="IPR008920">
    <property type="entry name" value="TF_FadR/GntR_C"/>
</dbReference>
<dbReference type="CDD" id="cd07377">
    <property type="entry name" value="WHTH_GntR"/>
    <property type="match status" value="1"/>
</dbReference>
<dbReference type="SMART" id="SM00895">
    <property type="entry name" value="FCD"/>
    <property type="match status" value="1"/>
</dbReference>
<gene>
    <name evidence="5" type="ORF">HLPR_01080</name>
</gene>
<dbReference type="EMBL" id="AP028654">
    <property type="protein sequence ID" value="BEP27777.1"/>
    <property type="molecule type" value="Genomic_DNA"/>
</dbReference>
<dbReference type="SUPFAM" id="SSF46785">
    <property type="entry name" value="Winged helix' DNA-binding domain"/>
    <property type="match status" value="1"/>
</dbReference>
<dbReference type="Gene3D" id="1.10.10.10">
    <property type="entry name" value="Winged helix-like DNA-binding domain superfamily/Winged helix DNA-binding domain"/>
    <property type="match status" value="1"/>
</dbReference>
<proteinExistence type="predicted"/>
<dbReference type="Gene3D" id="1.20.120.530">
    <property type="entry name" value="GntR ligand-binding domain-like"/>
    <property type="match status" value="1"/>
</dbReference>
<dbReference type="PROSITE" id="PS50949">
    <property type="entry name" value="HTH_GNTR"/>
    <property type="match status" value="1"/>
</dbReference>
<dbReference type="InterPro" id="IPR000524">
    <property type="entry name" value="Tscrpt_reg_HTH_GntR"/>
</dbReference>
<evidence type="ECO:0000256" key="1">
    <source>
        <dbReference type="ARBA" id="ARBA00023015"/>
    </source>
</evidence>
<dbReference type="InterPro" id="IPR011711">
    <property type="entry name" value="GntR_C"/>
</dbReference>
<organism evidence="5 6">
    <name type="scientific">Helicovermis profundi</name>
    <dbReference type="NCBI Taxonomy" id="3065157"/>
    <lineage>
        <taxon>Bacteria</taxon>
        <taxon>Bacillati</taxon>
        <taxon>Bacillota</taxon>
        <taxon>Clostridia</taxon>
        <taxon>Helicovermis</taxon>
    </lineage>
</organism>
<dbReference type="Pfam" id="PF00392">
    <property type="entry name" value="GntR"/>
    <property type="match status" value="1"/>
</dbReference>
<keyword evidence="6" id="KW-1185">Reference proteome</keyword>
<reference evidence="5 6" key="1">
    <citation type="submission" date="2023-08" db="EMBL/GenBank/DDBJ databases">
        <title>Helicovermis profunda gen. nov., sp. nov., a novel mesophilic, fermentative bacterium within the Bacillota from a deep-sea hydrothermal vent chimney.</title>
        <authorList>
            <person name="Miyazaki U."/>
            <person name="Mizutani D."/>
            <person name="Hashimoto Y."/>
            <person name="Tame A."/>
            <person name="Sawayama S."/>
            <person name="Miyazaki J."/>
            <person name="Takai K."/>
            <person name="Nakagawa S."/>
        </authorList>
    </citation>
    <scope>NUCLEOTIDE SEQUENCE [LARGE SCALE GENOMIC DNA]</scope>
    <source>
        <strain evidence="5 6">S502</strain>
    </source>
</reference>
<dbReference type="GO" id="GO:0003677">
    <property type="term" value="F:DNA binding"/>
    <property type="evidence" value="ECO:0007669"/>
    <property type="project" value="UniProtKB-KW"/>
</dbReference>
<dbReference type="InterPro" id="IPR036388">
    <property type="entry name" value="WH-like_DNA-bd_sf"/>
</dbReference>
<evidence type="ECO:0000256" key="3">
    <source>
        <dbReference type="ARBA" id="ARBA00023163"/>
    </source>
</evidence>
<dbReference type="PANTHER" id="PTHR43537">
    <property type="entry name" value="TRANSCRIPTIONAL REGULATOR, GNTR FAMILY"/>
    <property type="match status" value="1"/>
</dbReference>
<dbReference type="Proteomes" id="UP001321786">
    <property type="component" value="Chromosome"/>
</dbReference>
<dbReference type="Pfam" id="PF07729">
    <property type="entry name" value="FCD"/>
    <property type="match status" value="1"/>
</dbReference>
<accession>A0AAU9E7R9</accession>
<sequence length="212" mass="24994">MKKTNKEEIFIELKRRIIDMEYKPGSPINEKNLIEEFCVSRTPIREAILKLSQIGLIEIKPRIGTFVSDIDISSVKYAYEIKKNLEGLAAELAASRITDLELDELFSIIERFKNYDIINDYKKCIKDDQLFHKIVRNASRNPILIEMLDSLNTKTARFLQYIEYVLDDFDWFYSSLNNMANAIKNRDLENSRIICEEHTQKFLDQMSKKFFS</sequence>
<evidence type="ECO:0000313" key="6">
    <source>
        <dbReference type="Proteomes" id="UP001321786"/>
    </source>
</evidence>
<keyword evidence="3" id="KW-0804">Transcription</keyword>
<feature type="domain" description="HTH gntR-type" evidence="4">
    <location>
        <begin position="3"/>
        <end position="70"/>
    </location>
</feature>